<evidence type="ECO:0000256" key="1">
    <source>
        <dbReference type="ARBA" id="ARBA00000085"/>
    </source>
</evidence>
<comment type="catalytic activity">
    <reaction evidence="1">
        <text>ATP + protein L-histidine = ADP + protein N-phospho-L-histidine.</text>
        <dbReference type="EC" id="2.7.13.3"/>
    </reaction>
</comment>
<dbReference type="PANTHER" id="PTHR45528:SF1">
    <property type="entry name" value="SENSOR HISTIDINE KINASE CPXA"/>
    <property type="match status" value="1"/>
</dbReference>
<keyword evidence="13 14" id="KW-0472">Membrane</keyword>
<organism evidence="16 17">
    <name type="scientific">Vibrio penaeicida</name>
    <dbReference type="NCBI Taxonomy" id="104609"/>
    <lineage>
        <taxon>Bacteria</taxon>
        <taxon>Pseudomonadati</taxon>
        <taxon>Pseudomonadota</taxon>
        <taxon>Gammaproteobacteria</taxon>
        <taxon>Vibrionales</taxon>
        <taxon>Vibrionaceae</taxon>
        <taxon>Vibrio</taxon>
    </lineage>
</organism>
<evidence type="ECO:0000256" key="11">
    <source>
        <dbReference type="ARBA" id="ARBA00022989"/>
    </source>
</evidence>
<keyword evidence="4" id="KW-1003">Cell membrane</keyword>
<dbReference type="EC" id="2.7.13.3" evidence="3"/>
<feature type="transmembrane region" description="Helical" evidence="14">
    <location>
        <begin position="142"/>
        <end position="160"/>
    </location>
</feature>
<dbReference type="SMART" id="SM00388">
    <property type="entry name" value="HisKA"/>
    <property type="match status" value="1"/>
</dbReference>
<comment type="subcellular location">
    <subcellularLocation>
        <location evidence="2">Cell membrane</location>
        <topology evidence="2">Multi-pass membrane protein</topology>
    </subcellularLocation>
</comment>
<dbReference type="RefSeq" id="WP_185829915.1">
    <property type="nucleotide sequence ID" value="NZ_AP025145.1"/>
</dbReference>
<dbReference type="AlphaFoldDB" id="A0AAV5NZN7"/>
<proteinExistence type="predicted"/>
<dbReference type="CDD" id="cd00082">
    <property type="entry name" value="HisKA"/>
    <property type="match status" value="1"/>
</dbReference>
<protein>
    <recommendedName>
        <fullName evidence="3">histidine kinase</fullName>
        <ecNumber evidence="3">2.7.13.3</ecNumber>
    </recommendedName>
</protein>
<evidence type="ECO:0000256" key="12">
    <source>
        <dbReference type="ARBA" id="ARBA00023012"/>
    </source>
</evidence>
<dbReference type="GO" id="GO:0005886">
    <property type="term" value="C:plasma membrane"/>
    <property type="evidence" value="ECO:0007669"/>
    <property type="project" value="UniProtKB-SubCell"/>
</dbReference>
<dbReference type="PROSITE" id="PS50109">
    <property type="entry name" value="HIS_KIN"/>
    <property type="match status" value="1"/>
</dbReference>
<keyword evidence="12" id="KW-0902">Two-component regulatory system</keyword>
<evidence type="ECO:0000313" key="16">
    <source>
        <dbReference type="EMBL" id="GLQ75788.1"/>
    </source>
</evidence>
<evidence type="ECO:0000256" key="5">
    <source>
        <dbReference type="ARBA" id="ARBA00022553"/>
    </source>
</evidence>
<dbReference type="InterPro" id="IPR036097">
    <property type="entry name" value="HisK_dim/P_sf"/>
</dbReference>
<evidence type="ECO:0000256" key="10">
    <source>
        <dbReference type="ARBA" id="ARBA00022840"/>
    </source>
</evidence>
<keyword evidence="5" id="KW-0597">Phosphoprotein</keyword>
<dbReference type="InterPro" id="IPR003661">
    <property type="entry name" value="HisK_dim/P_dom"/>
</dbReference>
<evidence type="ECO:0000256" key="4">
    <source>
        <dbReference type="ARBA" id="ARBA00022475"/>
    </source>
</evidence>
<dbReference type="InterPro" id="IPR005467">
    <property type="entry name" value="His_kinase_dom"/>
</dbReference>
<keyword evidence="8" id="KW-0547">Nucleotide-binding</keyword>
<dbReference type="Proteomes" id="UP001156690">
    <property type="component" value="Unassembled WGS sequence"/>
</dbReference>
<keyword evidence="17" id="KW-1185">Reference proteome</keyword>
<comment type="caution">
    <text evidence="16">The sequence shown here is derived from an EMBL/GenBank/DDBJ whole genome shotgun (WGS) entry which is preliminary data.</text>
</comment>
<reference evidence="17" key="1">
    <citation type="journal article" date="2019" name="Int. J. Syst. Evol. Microbiol.">
        <title>The Global Catalogue of Microorganisms (GCM) 10K type strain sequencing project: providing services to taxonomists for standard genome sequencing and annotation.</title>
        <authorList>
            <consortium name="The Broad Institute Genomics Platform"/>
            <consortium name="The Broad Institute Genome Sequencing Center for Infectious Disease"/>
            <person name="Wu L."/>
            <person name="Ma J."/>
        </authorList>
    </citation>
    <scope>NUCLEOTIDE SEQUENCE [LARGE SCALE GENOMIC DNA]</scope>
    <source>
        <strain evidence="17">NBRC 15640</strain>
    </source>
</reference>
<dbReference type="SUPFAM" id="SSF47384">
    <property type="entry name" value="Homodimeric domain of signal transducing histidine kinase"/>
    <property type="match status" value="1"/>
</dbReference>
<evidence type="ECO:0000256" key="13">
    <source>
        <dbReference type="ARBA" id="ARBA00023136"/>
    </source>
</evidence>
<dbReference type="GO" id="GO:0000155">
    <property type="term" value="F:phosphorelay sensor kinase activity"/>
    <property type="evidence" value="ECO:0007669"/>
    <property type="project" value="InterPro"/>
</dbReference>
<evidence type="ECO:0000256" key="8">
    <source>
        <dbReference type="ARBA" id="ARBA00022741"/>
    </source>
</evidence>
<evidence type="ECO:0000256" key="6">
    <source>
        <dbReference type="ARBA" id="ARBA00022679"/>
    </source>
</evidence>
<dbReference type="InterPro" id="IPR036890">
    <property type="entry name" value="HATPase_C_sf"/>
</dbReference>
<keyword evidence="6" id="KW-0808">Transferase</keyword>
<evidence type="ECO:0000256" key="9">
    <source>
        <dbReference type="ARBA" id="ARBA00022777"/>
    </source>
</evidence>
<accession>A0AAV5NZN7</accession>
<evidence type="ECO:0000259" key="15">
    <source>
        <dbReference type="PROSITE" id="PS50109"/>
    </source>
</evidence>
<dbReference type="PANTHER" id="PTHR45528">
    <property type="entry name" value="SENSOR HISTIDINE KINASE CPXA"/>
    <property type="match status" value="1"/>
</dbReference>
<evidence type="ECO:0000256" key="3">
    <source>
        <dbReference type="ARBA" id="ARBA00012438"/>
    </source>
</evidence>
<gene>
    <name evidence="16" type="ORF">GCM10007932_51510</name>
</gene>
<dbReference type="SMART" id="SM00387">
    <property type="entry name" value="HATPase_c"/>
    <property type="match status" value="1"/>
</dbReference>
<dbReference type="InterPro" id="IPR050398">
    <property type="entry name" value="HssS/ArlS-like"/>
</dbReference>
<feature type="domain" description="Histidine kinase" evidence="15">
    <location>
        <begin position="220"/>
        <end position="403"/>
    </location>
</feature>
<dbReference type="Gene3D" id="1.10.287.130">
    <property type="match status" value="1"/>
</dbReference>
<dbReference type="GO" id="GO:0005524">
    <property type="term" value="F:ATP binding"/>
    <property type="evidence" value="ECO:0007669"/>
    <property type="project" value="UniProtKB-KW"/>
</dbReference>
<name>A0AAV5NZN7_9VIBR</name>
<evidence type="ECO:0000256" key="2">
    <source>
        <dbReference type="ARBA" id="ARBA00004651"/>
    </source>
</evidence>
<dbReference type="Gene3D" id="3.30.565.10">
    <property type="entry name" value="Histidine kinase-like ATPase, C-terminal domain"/>
    <property type="match status" value="1"/>
</dbReference>
<evidence type="ECO:0000256" key="14">
    <source>
        <dbReference type="SAM" id="Phobius"/>
    </source>
</evidence>
<keyword evidence="11 14" id="KW-1133">Transmembrane helix</keyword>
<dbReference type="SUPFAM" id="SSF55874">
    <property type="entry name" value="ATPase domain of HSP90 chaperone/DNA topoisomerase II/histidine kinase"/>
    <property type="match status" value="1"/>
</dbReference>
<dbReference type="Pfam" id="PF00512">
    <property type="entry name" value="HisKA"/>
    <property type="match status" value="1"/>
</dbReference>
<keyword evidence="7 14" id="KW-0812">Transmembrane</keyword>
<keyword evidence="10" id="KW-0067">ATP-binding</keyword>
<dbReference type="InterPro" id="IPR003594">
    <property type="entry name" value="HATPase_dom"/>
</dbReference>
<evidence type="ECO:0000256" key="7">
    <source>
        <dbReference type="ARBA" id="ARBA00022692"/>
    </source>
</evidence>
<feature type="transmembrane region" description="Helical" evidence="14">
    <location>
        <begin position="6"/>
        <end position="25"/>
    </location>
</feature>
<evidence type="ECO:0000313" key="17">
    <source>
        <dbReference type="Proteomes" id="UP001156690"/>
    </source>
</evidence>
<sequence length="407" mass="46583">MQKLVLFGFFLVIDMIIIAMVQYSLSLEKVSNTAAWMDVRAMVRHLEKDPDSSVTTLSSTKVYRSWEILPDHIKKTFGSAENVHAEDETAIMKEINGEEYHISIMSHLLSNGEYVYLLSQYPVEDIEWLIEEFANTVIEQSIWSLICFSAILVLVALWWMRSIGAPFVHLNRWASTLGTPKEEPRPKYRFTELNELAKQLEDAIDRVSRFNERETQFLRHASHELRTPLAIMQASLDTIDEQIPPSRPLKRARYALDNMQSLTQSLLWLARESGQPLDKTDQNLRHCCEQLVEDLSYLRQQKSLTVNVKGESQLSANPDLLNIVLSNLIRNAFQYAEHGEVEISVGDEAVCISNSANYQGRQSSGFGLGLELVKRICQTQLWHFDFAAKDGMVHVTVKFEKKDMLSA</sequence>
<keyword evidence="9" id="KW-0418">Kinase</keyword>
<dbReference type="EMBL" id="BSNX01000075">
    <property type="protein sequence ID" value="GLQ75788.1"/>
    <property type="molecule type" value="Genomic_DNA"/>
</dbReference>